<feature type="region of interest" description="Disordered" evidence="1">
    <location>
        <begin position="1"/>
        <end position="61"/>
    </location>
</feature>
<reference evidence="2 3" key="1">
    <citation type="journal article" date="2016" name="Sci. Rep.">
        <title>Insights into Adaptations to a Near-Obligate Nematode Endoparasitic Lifestyle from the Finished Genome of Drechmeria coniospora.</title>
        <authorList>
            <person name="Zhang L."/>
            <person name="Zhou Z."/>
            <person name="Guo Q."/>
            <person name="Fokkens L."/>
            <person name="Miskei M."/>
            <person name="Pocsi I."/>
            <person name="Zhang W."/>
            <person name="Chen M."/>
            <person name="Wang L."/>
            <person name="Sun Y."/>
            <person name="Donzelli B.G."/>
            <person name="Gibson D.M."/>
            <person name="Nelson D.R."/>
            <person name="Luo J.G."/>
            <person name="Rep M."/>
            <person name="Liu H."/>
            <person name="Yang S."/>
            <person name="Wang J."/>
            <person name="Krasnoff S.B."/>
            <person name="Xu Y."/>
            <person name="Molnar I."/>
            <person name="Lin M."/>
        </authorList>
    </citation>
    <scope>NUCLEOTIDE SEQUENCE [LARGE SCALE GENOMIC DNA]</scope>
    <source>
        <strain evidence="2 3">ARSEF 6962</strain>
    </source>
</reference>
<sequence>MKRYADDTPALLERSWRVASGKERQEINEASRQTGGTDGGTDGGGETSSAGALEYRNRSVE</sequence>
<dbReference type="GeneID" id="63712758"/>
<feature type="compositionally biased region" description="Basic and acidic residues" evidence="1">
    <location>
        <begin position="14"/>
        <end position="29"/>
    </location>
</feature>
<dbReference type="AlphaFoldDB" id="A0A151GPI9"/>
<dbReference type="InParanoid" id="A0A151GPI9"/>
<comment type="caution">
    <text evidence="2">The sequence shown here is derived from an EMBL/GenBank/DDBJ whole genome shotgun (WGS) entry which is preliminary data.</text>
</comment>
<keyword evidence="3" id="KW-1185">Reference proteome</keyword>
<feature type="compositionally biased region" description="Gly residues" evidence="1">
    <location>
        <begin position="36"/>
        <end position="46"/>
    </location>
</feature>
<dbReference type="Proteomes" id="UP000076580">
    <property type="component" value="Chromosome 01"/>
</dbReference>
<gene>
    <name evidence="2" type="ORF">DCS_00115</name>
</gene>
<dbReference type="EMBL" id="LAYC01000001">
    <property type="protein sequence ID" value="KYK58988.1"/>
    <property type="molecule type" value="Genomic_DNA"/>
</dbReference>
<accession>A0A151GPI9</accession>
<organism evidence="2 3">
    <name type="scientific">Drechmeria coniospora</name>
    <name type="common">Nematophagous fungus</name>
    <name type="synonym">Meria coniospora</name>
    <dbReference type="NCBI Taxonomy" id="98403"/>
    <lineage>
        <taxon>Eukaryota</taxon>
        <taxon>Fungi</taxon>
        <taxon>Dikarya</taxon>
        <taxon>Ascomycota</taxon>
        <taxon>Pezizomycotina</taxon>
        <taxon>Sordariomycetes</taxon>
        <taxon>Hypocreomycetidae</taxon>
        <taxon>Hypocreales</taxon>
        <taxon>Ophiocordycipitaceae</taxon>
        <taxon>Drechmeria</taxon>
    </lineage>
</organism>
<proteinExistence type="predicted"/>
<evidence type="ECO:0000313" key="2">
    <source>
        <dbReference type="EMBL" id="KYK58988.1"/>
    </source>
</evidence>
<protein>
    <submittedName>
        <fullName evidence="2">Uncharacterized protein</fullName>
    </submittedName>
</protein>
<evidence type="ECO:0000313" key="3">
    <source>
        <dbReference type="Proteomes" id="UP000076580"/>
    </source>
</evidence>
<evidence type="ECO:0000256" key="1">
    <source>
        <dbReference type="SAM" id="MobiDB-lite"/>
    </source>
</evidence>
<name>A0A151GPI9_DRECN</name>
<dbReference type="RefSeq" id="XP_040658340.1">
    <property type="nucleotide sequence ID" value="XM_040797457.1"/>
</dbReference>